<evidence type="ECO:0000256" key="1">
    <source>
        <dbReference type="SAM" id="Phobius"/>
    </source>
</evidence>
<feature type="transmembrane region" description="Helical" evidence="1">
    <location>
        <begin position="263"/>
        <end position="283"/>
    </location>
</feature>
<evidence type="ECO:0000313" key="3">
    <source>
        <dbReference type="EMBL" id="SHL13110.1"/>
    </source>
</evidence>
<feature type="transmembrane region" description="Helical" evidence="1">
    <location>
        <begin position="180"/>
        <end position="202"/>
    </location>
</feature>
<dbReference type="SUPFAM" id="SSF103481">
    <property type="entry name" value="Multidrug resistance efflux transporter EmrE"/>
    <property type="match status" value="2"/>
</dbReference>
<dbReference type="PANTHER" id="PTHR22911">
    <property type="entry name" value="ACYL-MALONYL CONDENSING ENZYME-RELATED"/>
    <property type="match status" value="1"/>
</dbReference>
<keyword evidence="4" id="KW-1185">Reference proteome</keyword>
<gene>
    <name evidence="3" type="ORF">SAMN05444266_102146</name>
</gene>
<name>A0A1M6Y4B1_9BACT</name>
<feature type="domain" description="EamA" evidence="2">
    <location>
        <begin position="141"/>
        <end position="280"/>
    </location>
</feature>
<dbReference type="STRING" id="1419482.SAMN05444266_102146"/>
<dbReference type="InterPro" id="IPR000620">
    <property type="entry name" value="EamA_dom"/>
</dbReference>
<organism evidence="3 4">
    <name type="scientific">Chitinophaga jiangningensis</name>
    <dbReference type="NCBI Taxonomy" id="1419482"/>
    <lineage>
        <taxon>Bacteria</taxon>
        <taxon>Pseudomonadati</taxon>
        <taxon>Bacteroidota</taxon>
        <taxon>Chitinophagia</taxon>
        <taxon>Chitinophagales</taxon>
        <taxon>Chitinophagaceae</taxon>
        <taxon>Chitinophaga</taxon>
    </lineage>
</organism>
<dbReference type="GO" id="GO:0016020">
    <property type="term" value="C:membrane"/>
    <property type="evidence" value="ECO:0007669"/>
    <property type="project" value="InterPro"/>
</dbReference>
<dbReference type="EMBL" id="FRBL01000002">
    <property type="protein sequence ID" value="SHL13110.1"/>
    <property type="molecule type" value="Genomic_DNA"/>
</dbReference>
<feature type="transmembrane region" description="Helical" evidence="1">
    <location>
        <begin position="63"/>
        <end position="82"/>
    </location>
</feature>
<feature type="transmembrane region" description="Helical" evidence="1">
    <location>
        <begin position="88"/>
        <end position="110"/>
    </location>
</feature>
<keyword evidence="1" id="KW-0812">Transmembrane</keyword>
<feature type="transmembrane region" description="Helical" evidence="1">
    <location>
        <begin position="208"/>
        <end position="226"/>
    </location>
</feature>
<evidence type="ECO:0000259" key="2">
    <source>
        <dbReference type="Pfam" id="PF00892"/>
    </source>
</evidence>
<feature type="transmembrane region" description="Helical" evidence="1">
    <location>
        <begin position="32"/>
        <end position="51"/>
    </location>
</feature>
<dbReference type="OrthoDB" id="9150437at2"/>
<evidence type="ECO:0000313" key="4">
    <source>
        <dbReference type="Proteomes" id="UP000184420"/>
    </source>
</evidence>
<dbReference type="AlphaFoldDB" id="A0A1M6Y4B1"/>
<keyword evidence="1" id="KW-0472">Membrane</keyword>
<feature type="transmembrane region" description="Helical" evidence="1">
    <location>
        <begin position="141"/>
        <end position="159"/>
    </location>
</feature>
<sequence>MKKSFLLLHIAVILAGFTGIFGKLISINEIGLVWFRALFSMILLYLILKGSRKFMVYERKQQWQLMASGLLPGLHWLLFYASIKYSNISIGVICFCTSGFFTALLGPVVAGKRFSARELLLSLLTVIGVGLIFHFDTSYRLGITLGLISSVFGSLYMLTNEKLIRRYDAAMINYYQMAGITLGIGLLIPVYVYTLPIAVKLIPTGTDIGYLLILASFCTIAIYVMVAESLRRISAFTVSLSFNLEPVYSILLAILFFQEGKQLNMAFYTGLLLIITSVLLQMFMSIKTSKIK</sequence>
<dbReference type="Pfam" id="PF00892">
    <property type="entry name" value="EamA"/>
    <property type="match status" value="2"/>
</dbReference>
<dbReference type="RefSeq" id="WP_073078766.1">
    <property type="nucleotide sequence ID" value="NZ_FRBL01000002.1"/>
</dbReference>
<feature type="domain" description="EamA" evidence="2">
    <location>
        <begin position="5"/>
        <end position="133"/>
    </location>
</feature>
<keyword evidence="1" id="KW-1133">Transmembrane helix</keyword>
<dbReference type="PANTHER" id="PTHR22911:SF79">
    <property type="entry name" value="MOBA-LIKE NTP TRANSFERASE DOMAIN-CONTAINING PROTEIN"/>
    <property type="match status" value="1"/>
</dbReference>
<dbReference type="InterPro" id="IPR037185">
    <property type="entry name" value="EmrE-like"/>
</dbReference>
<feature type="transmembrane region" description="Helical" evidence="1">
    <location>
        <begin position="119"/>
        <end position="135"/>
    </location>
</feature>
<reference evidence="3 4" key="1">
    <citation type="submission" date="2016-11" db="EMBL/GenBank/DDBJ databases">
        <authorList>
            <person name="Jaros S."/>
            <person name="Januszkiewicz K."/>
            <person name="Wedrychowicz H."/>
        </authorList>
    </citation>
    <scope>NUCLEOTIDE SEQUENCE [LARGE SCALE GENOMIC DNA]</scope>
    <source>
        <strain evidence="3 4">DSM 27406</strain>
    </source>
</reference>
<protein>
    <submittedName>
        <fullName evidence="3">EamA domain-containing membrane protein RarD</fullName>
    </submittedName>
</protein>
<dbReference type="Proteomes" id="UP000184420">
    <property type="component" value="Unassembled WGS sequence"/>
</dbReference>
<proteinExistence type="predicted"/>
<feature type="transmembrane region" description="Helical" evidence="1">
    <location>
        <begin position="233"/>
        <end position="257"/>
    </location>
</feature>
<accession>A0A1M6Y4B1</accession>